<evidence type="ECO:0000256" key="2">
    <source>
        <dbReference type="SAM" id="Phobius"/>
    </source>
</evidence>
<feature type="transmembrane region" description="Helical" evidence="2">
    <location>
        <begin position="88"/>
        <end position="107"/>
    </location>
</feature>
<feature type="transmembrane region" description="Helical" evidence="2">
    <location>
        <begin position="119"/>
        <end position="138"/>
    </location>
</feature>
<feature type="transmembrane region" description="Helical" evidence="2">
    <location>
        <begin position="426"/>
        <end position="445"/>
    </location>
</feature>
<feature type="compositionally biased region" description="Low complexity" evidence="1">
    <location>
        <begin position="189"/>
        <end position="201"/>
    </location>
</feature>
<feature type="transmembrane region" description="Helical" evidence="2">
    <location>
        <begin position="304"/>
        <end position="324"/>
    </location>
</feature>
<gene>
    <name evidence="3" type="ORF">DFA_10152</name>
</gene>
<evidence type="ECO:0008006" key="5">
    <source>
        <dbReference type="Google" id="ProtNLM"/>
    </source>
</evidence>
<feature type="transmembrane region" description="Helical" evidence="2">
    <location>
        <begin position="56"/>
        <end position="76"/>
    </location>
</feature>
<dbReference type="GeneID" id="14867079"/>
<dbReference type="Proteomes" id="UP000007797">
    <property type="component" value="Unassembled WGS sequence"/>
</dbReference>
<dbReference type="AlphaFoldDB" id="F4Q9E9"/>
<name>F4Q9E9_CACFS</name>
<keyword evidence="2" id="KW-0472">Membrane</keyword>
<sequence length="616" mass="71332">MGILQLALPTSISGAIYIDNLKVPCYKETDIQGKIENCTPANCTVVECKSQGPFSMFQSIALHPFLLVNGLVNIIYYNGEVMLYKEPLGLLFLVISALSSTFLINPLNKLFGEPINQPIPPLIYLFGIAGSLLSVIEVTPKKEVAGKKEWFSFLYGKKDQHEQIEDQQQKEGEIAEDKKLIDEENQINQYDSNNQNNNNNNIRGGNKLNHRINESDTSSIDSPDTMISPILQQQEKDHLIPKEEEEESNQNNKQDWKTKVIPLFARSLRVFIPMILLSVANGLWMETSLYYDNQFRVNAYGYNSIDQILLPFYLFFFMLVIDLIKPLKHLLLPEQDSKETLWEAVKATWKETNLVTLFFYRLLINARAIIYFYLAIQYDLTLVYLELTLTRVVLNWLGAFVLNLVIPKFIKATYEERRKTFYPVNLLLKLFGSIGVVPVIVIAPVNNLSIMNSANQIYPIDNQMNGFDMTWIELLMMEINALHQKLTKLKDLKELKYKLAVPKCKETLNHLYEDVNIIERRIKKRELSILSEVSFQFEKAVFRFIFGKDTRLHNLSLLFLDGFEFEPKQMLEWETLKKQINWNMNVHQEFIDLIDLGFTSLILLKLQIIPLSTKNT</sequence>
<accession>F4Q9E9</accession>
<feature type="region of interest" description="Disordered" evidence="1">
    <location>
        <begin position="189"/>
        <end position="226"/>
    </location>
</feature>
<feature type="transmembrane region" description="Helical" evidence="2">
    <location>
        <begin position="263"/>
        <end position="284"/>
    </location>
</feature>
<dbReference type="EMBL" id="GL883026">
    <property type="protein sequence ID" value="EGG15318.1"/>
    <property type="molecule type" value="Genomic_DNA"/>
</dbReference>
<feature type="transmembrane region" description="Helical" evidence="2">
    <location>
        <begin position="382"/>
        <end position="406"/>
    </location>
</feature>
<proteinExistence type="predicted"/>
<dbReference type="RefSeq" id="XP_004352038.1">
    <property type="nucleotide sequence ID" value="XM_004351986.1"/>
</dbReference>
<evidence type="ECO:0000313" key="3">
    <source>
        <dbReference type="EMBL" id="EGG15318.1"/>
    </source>
</evidence>
<organism evidence="3 4">
    <name type="scientific">Cavenderia fasciculata</name>
    <name type="common">Slime mold</name>
    <name type="synonym">Dictyostelium fasciculatum</name>
    <dbReference type="NCBI Taxonomy" id="261658"/>
    <lineage>
        <taxon>Eukaryota</taxon>
        <taxon>Amoebozoa</taxon>
        <taxon>Evosea</taxon>
        <taxon>Eumycetozoa</taxon>
        <taxon>Dictyostelia</taxon>
        <taxon>Acytosteliales</taxon>
        <taxon>Cavenderiaceae</taxon>
        <taxon>Cavenderia</taxon>
    </lineage>
</organism>
<protein>
    <recommendedName>
        <fullName evidence="5">Transmembrane protein</fullName>
    </recommendedName>
</protein>
<keyword evidence="4" id="KW-1185">Reference proteome</keyword>
<dbReference type="KEGG" id="dfa:DFA_10152"/>
<evidence type="ECO:0000313" key="4">
    <source>
        <dbReference type="Proteomes" id="UP000007797"/>
    </source>
</evidence>
<keyword evidence="2" id="KW-0812">Transmembrane</keyword>
<dbReference type="OrthoDB" id="15749at2759"/>
<reference evidence="4" key="1">
    <citation type="journal article" date="2011" name="Genome Res.">
        <title>Phylogeny-wide analysis of social amoeba genomes highlights ancient origins for complex intercellular communication.</title>
        <authorList>
            <person name="Heidel A.J."/>
            <person name="Lawal H.M."/>
            <person name="Felder M."/>
            <person name="Schilde C."/>
            <person name="Helps N.R."/>
            <person name="Tunggal B."/>
            <person name="Rivero F."/>
            <person name="John U."/>
            <person name="Schleicher M."/>
            <person name="Eichinger L."/>
            <person name="Platzer M."/>
            <person name="Noegel A.A."/>
            <person name="Schaap P."/>
            <person name="Gloeckner G."/>
        </authorList>
    </citation>
    <scope>NUCLEOTIDE SEQUENCE [LARGE SCALE GENOMIC DNA]</scope>
    <source>
        <strain evidence="4">SH3</strain>
    </source>
</reference>
<evidence type="ECO:0000256" key="1">
    <source>
        <dbReference type="SAM" id="MobiDB-lite"/>
    </source>
</evidence>
<keyword evidence="2" id="KW-1133">Transmembrane helix</keyword>
<feature type="transmembrane region" description="Helical" evidence="2">
    <location>
        <begin position="358"/>
        <end position="376"/>
    </location>
</feature>